<dbReference type="EMBL" id="BAABAQ010000013">
    <property type="protein sequence ID" value="GAA4203909.1"/>
    <property type="molecule type" value="Genomic_DNA"/>
</dbReference>
<evidence type="ECO:0000259" key="1">
    <source>
        <dbReference type="PROSITE" id="PS50987"/>
    </source>
</evidence>
<gene>
    <name evidence="2" type="ORF">GCM10022252_62240</name>
</gene>
<sequence length="136" mass="14974">MDAAYSYLKMTIPNAADADVNALNRIFLALADPTRRAILQRLGEGEARVTTLAEPFSISLNSVSKHLQALEGAGLVIRRRSGREHLLSLSPEALDRAAEWIAHTQSFWSSGMEAMDALLSVRNTDEKEQVAHDQTN</sequence>
<accession>A0ABP8BD87</accession>
<dbReference type="PANTHER" id="PTHR38600:SF2">
    <property type="entry name" value="SLL0088 PROTEIN"/>
    <property type="match status" value="1"/>
</dbReference>
<reference evidence="3" key="1">
    <citation type="journal article" date="2019" name="Int. J. Syst. Evol. Microbiol.">
        <title>The Global Catalogue of Microorganisms (GCM) 10K type strain sequencing project: providing services to taxonomists for standard genome sequencing and annotation.</title>
        <authorList>
            <consortium name="The Broad Institute Genomics Platform"/>
            <consortium name="The Broad Institute Genome Sequencing Center for Infectious Disease"/>
            <person name="Wu L."/>
            <person name="Ma J."/>
        </authorList>
    </citation>
    <scope>NUCLEOTIDE SEQUENCE [LARGE SCALE GENOMIC DNA]</scope>
    <source>
        <strain evidence="3">JCM 17388</strain>
    </source>
</reference>
<dbReference type="Proteomes" id="UP001501251">
    <property type="component" value="Unassembled WGS sequence"/>
</dbReference>
<evidence type="ECO:0000313" key="3">
    <source>
        <dbReference type="Proteomes" id="UP001501251"/>
    </source>
</evidence>
<dbReference type="InterPro" id="IPR036390">
    <property type="entry name" value="WH_DNA-bd_sf"/>
</dbReference>
<organism evidence="2 3">
    <name type="scientific">Streptosporangium oxazolinicum</name>
    <dbReference type="NCBI Taxonomy" id="909287"/>
    <lineage>
        <taxon>Bacteria</taxon>
        <taxon>Bacillati</taxon>
        <taxon>Actinomycetota</taxon>
        <taxon>Actinomycetes</taxon>
        <taxon>Streptosporangiales</taxon>
        <taxon>Streptosporangiaceae</taxon>
        <taxon>Streptosporangium</taxon>
    </lineage>
</organism>
<dbReference type="Gene3D" id="1.10.10.10">
    <property type="entry name" value="Winged helix-like DNA-binding domain superfamily/Winged helix DNA-binding domain"/>
    <property type="match status" value="1"/>
</dbReference>
<dbReference type="PRINTS" id="PR00778">
    <property type="entry name" value="HTHARSR"/>
</dbReference>
<dbReference type="InterPro" id="IPR036388">
    <property type="entry name" value="WH-like_DNA-bd_sf"/>
</dbReference>
<dbReference type="PANTHER" id="PTHR38600">
    <property type="entry name" value="TRANSCRIPTIONAL REGULATORY PROTEIN"/>
    <property type="match status" value="1"/>
</dbReference>
<evidence type="ECO:0000313" key="2">
    <source>
        <dbReference type="EMBL" id="GAA4203909.1"/>
    </source>
</evidence>
<dbReference type="PROSITE" id="PS50987">
    <property type="entry name" value="HTH_ARSR_2"/>
    <property type="match status" value="1"/>
</dbReference>
<dbReference type="InterPro" id="IPR011991">
    <property type="entry name" value="ArsR-like_HTH"/>
</dbReference>
<dbReference type="NCBIfam" id="NF033788">
    <property type="entry name" value="HTH_metalloreg"/>
    <property type="match status" value="1"/>
</dbReference>
<feature type="domain" description="HTH arsR-type" evidence="1">
    <location>
        <begin position="15"/>
        <end position="108"/>
    </location>
</feature>
<keyword evidence="3" id="KW-1185">Reference proteome</keyword>
<proteinExistence type="predicted"/>
<dbReference type="SMART" id="SM00418">
    <property type="entry name" value="HTH_ARSR"/>
    <property type="match status" value="1"/>
</dbReference>
<protein>
    <submittedName>
        <fullName evidence="2">Metalloregulator ArsR/SmtB family transcription factor</fullName>
    </submittedName>
</protein>
<dbReference type="Pfam" id="PF12840">
    <property type="entry name" value="HTH_20"/>
    <property type="match status" value="1"/>
</dbReference>
<name>A0ABP8BD87_9ACTN</name>
<comment type="caution">
    <text evidence="2">The sequence shown here is derived from an EMBL/GenBank/DDBJ whole genome shotgun (WGS) entry which is preliminary data.</text>
</comment>
<dbReference type="CDD" id="cd00090">
    <property type="entry name" value="HTH_ARSR"/>
    <property type="match status" value="1"/>
</dbReference>
<dbReference type="SUPFAM" id="SSF46785">
    <property type="entry name" value="Winged helix' DNA-binding domain"/>
    <property type="match status" value="1"/>
</dbReference>
<dbReference type="InterPro" id="IPR001845">
    <property type="entry name" value="HTH_ArsR_DNA-bd_dom"/>
</dbReference>